<reference evidence="2 3" key="1">
    <citation type="submission" date="2017-06" db="EMBL/GenBank/DDBJ databases">
        <authorList>
            <person name="Varghese N."/>
            <person name="Submissions S."/>
        </authorList>
    </citation>
    <scope>NUCLEOTIDE SEQUENCE [LARGE SCALE GENOMIC DNA]</scope>
    <source>
        <strain evidence="2 3">DSM 26989</strain>
    </source>
</reference>
<dbReference type="Proteomes" id="UP000198427">
    <property type="component" value="Unassembled WGS sequence"/>
</dbReference>
<protein>
    <submittedName>
        <fullName evidence="2">Uncharacterized protein</fullName>
    </submittedName>
</protein>
<dbReference type="AlphaFoldDB" id="A0AA94IWC7"/>
<evidence type="ECO:0000256" key="1">
    <source>
        <dbReference type="SAM" id="MobiDB-lite"/>
    </source>
</evidence>
<dbReference type="EMBL" id="FZNZ01000033">
    <property type="protein sequence ID" value="SNS05121.1"/>
    <property type="molecule type" value="Genomic_DNA"/>
</dbReference>
<gene>
    <name evidence="2" type="ORF">SAMN06265364_1336</name>
</gene>
<keyword evidence="3" id="KW-1185">Reference proteome</keyword>
<name>A0AA94IWC7_9BACT</name>
<comment type="caution">
    <text evidence="2">The sequence shown here is derived from an EMBL/GenBank/DDBJ whole genome shotgun (WGS) entry which is preliminary data.</text>
</comment>
<feature type="region of interest" description="Disordered" evidence="1">
    <location>
        <begin position="1"/>
        <end position="50"/>
    </location>
</feature>
<evidence type="ECO:0000313" key="2">
    <source>
        <dbReference type="EMBL" id="SNS05121.1"/>
    </source>
</evidence>
<organism evidence="2 3">
    <name type="scientific">Prevotella jejuni</name>
    <dbReference type="NCBI Taxonomy" id="1177574"/>
    <lineage>
        <taxon>Bacteria</taxon>
        <taxon>Pseudomonadati</taxon>
        <taxon>Bacteroidota</taxon>
        <taxon>Bacteroidia</taxon>
        <taxon>Bacteroidales</taxon>
        <taxon>Prevotellaceae</taxon>
        <taxon>Prevotella</taxon>
    </lineage>
</organism>
<proteinExistence type="predicted"/>
<accession>A0AA94IWC7</accession>
<evidence type="ECO:0000313" key="3">
    <source>
        <dbReference type="Proteomes" id="UP000198427"/>
    </source>
</evidence>
<sequence>MISHKGVGEGSHSYQDTRSEVGVTSVITPLPLGEGKGEGPTGAGGEASLSLLIPPNKRTEGEVELFLKTEEEP</sequence>